<reference evidence="2 3" key="1">
    <citation type="journal article" date="2014" name="PLoS Genet.">
        <title>Phylogenetically driven sequencing of extremely halophilic archaea reveals strategies for static and dynamic osmo-response.</title>
        <authorList>
            <person name="Becker E.A."/>
            <person name="Seitzer P.M."/>
            <person name="Tritt A."/>
            <person name="Larsen D."/>
            <person name="Krusor M."/>
            <person name="Yao A.I."/>
            <person name="Wu D."/>
            <person name="Madern D."/>
            <person name="Eisen J.A."/>
            <person name="Darling A.E."/>
            <person name="Facciotti M.T."/>
        </authorList>
    </citation>
    <scope>NUCLEOTIDE SEQUENCE [LARGE SCALE GENOMIC DNA]</scope>
    <source>
        <strain evidence="2 3">DSM 12281</strain>
    </source>
</reference>
<accession>L9ZTS1</accession>
<sequence>MIDRLDDSLGDAIEWLTEISPEIDPSADSESDSDFDSGPDSDSGSDPESEAADSASSFESQDEAVPRSDGGRETDPSNAEAAADWEEADSPTSRTLHGVVHGADGAYACGEGGILLHRRDDGWQTLIERGPGVADNTLRTIDATADGCRLWFAGDSGALGYYDVADGYLSDYSAPGEKTSTWEGIAVSEPTGEERIRIANGSGEVLDCTVEDGCPVWGDVVEPGGGSTIPGLTAGPDGFYAIDTSGGAYYADANGEWERIGVRNAEVDFYDIWAGDETVFVAGADGIAYRYDPHCENWTPINVGQGALQSIQVDEGSNTAVAVATGGRVYERIESIRWEERDTPTEQSLLDLSLARQRSDDEGLATVPVDIAVGAGGTVLERHRDRSDTTD</sequence>
<feature type="compositionally biased region" description="Acidic residues" evidence="1">
    <location>
        <begin position="25"/>
        <end position="51"/>
    </location>
</feature>
<protein>
    <recommendedName>
        <fullName evidence="4">WD40 repeat domain-containing protein</fullName>
    </recommendedName>
</protein>
<dbReference type="STRING" id="1230458.C484_15203"/>
<dbReference type="AlphaFoldDB" id="L9ZTS1"/>
<feature type="compositionally biased region" description="Basic and acidic residues" evidence="1">
    <location>
        <begin position="64"/>
        <end position="75"/>
    </location>
</feature>
<gene>
    <name evidence="2" type="ORF">C484_15203</name>
</gene>
<evidence type="ECO:0000256" key="1">
    <source>
        <dbReference type="SAM" id="MobiDB-lite"/>
    </source>
</evidence>
<dbReference type="OrthoDB" id="320255at2157"/>
<proteinExistence type="predicted"/>
<evidence type="ECO:0000313" key="3">
    <source>
        <dbReference type="Proteomes" id="UP000011648"/>
    </source>
</evidence>
<dbReference type="RefSeq" id="WP_006826710.1">
    <property type="nucleotide sequence ID" value="NZ_AOIL01000050.1"/>
</dbReference>
<name>L9ZTS1_9EURY</name>
<organism evidence="2 3">
    <name type="scientific">Natrialba taiwanensis DSM 12281</name>
    <dbReference type="NCBI Taxonomy" id="1230458"/>
    <lineage>
        <taxon>Archaea</taxon>
        <taxon>Methanobacteriati</taxon>
        <taxon>Methanobacteriota</taxon>
        <taxon>Stenosarchaea group</taxon>
        <taxon>Halobacteria</taxon>
        <taxon>Halobacteriales</taxon>
        <taxon>Natrialbaceae</taxon>
        <taxon>Natrialba</taxon>
    </lineage>
</organism>
<feature type="region of interest" description="Disordered" evidence="1">
    <location>
        <begin position="1"/>
        <end position="97"/>
    </location>
</feature>
<dbReference type="SUPFAM" id="SSF50969">
    <property type="entry name" value="YVTN repeat-like/Quinoprotein amine dehydrogenase"/>
    <property type="match status" value="1"/>
</dbReference>
<keyword evidence="3" id="KW-1185">Reference proteome</keyword>
<evidence type="ECO:0000313" key="2">
    <source>
        <dbReference type="EMBL" id="ELY88952.1"/>
    </source>
</evidence>
<evidence type="ECO:0008006" key="4">
    <source>
        <dbReference type="Google" id="ProtNLM"/>
    </source>
</evidence>
<dbReference type="InterPro" id="IPR011044">
    <property type="entry name" value="Quino_amine_DH_bsu"/>
</dbReference>
<dbReference type="Proteomes" id="UP000011648">
    <property type="component" value="Unassembled WGS sequence"/>
</dbReference>
<dbReference type="EMBL" id="AOIL01000050">
    <property type="protein sequence ID" value="ELY88952.1"/>
    <property type="molecule type" value="Genomic_DNA"/>
</dbReference>
<dbReference type="PATRIC" id="fig|1230458.4.peg.3074"/>
<comment type="caution">
    <text evidence="2">The sequence shown here is derived from an EMBL/GenBank/DDBJ whole genome shotgun (WGS) entry which is preliminary data.</text>
</comment>